<proteinExistence type="predicted"/>
<reference evidence="1 2" key="1">
    <citation type="submission" date="2019-01" db="EMBL/GenBank/DDBJ databases">
        <authorList>
            <person name="Sayadi A."/>
        </authorList>
    </citation>
    <scope>NUCLEOTIDE SEQUENCE [LARGE SCALE GENOMIC DNA]</scope>
</reference>
<dbReference type="Proteomes" id="UP000410492">
    <property type="component" value="Unassembled WGS sequence"/>
</dbReference>
<accession>A0A653DWY7</accession>
<evidence type="ECO:0000313" key="1">
    <source>
        <dbReference type="EMBL" id="VEN64636.1"/>
    </source>
</evidence>
<sequence length="40" mass="4934">MHFRFFMGLHFLQYMNKIIRDFFAQVSTPPIKHTQNKTVY</sequence>
<organism evidence="1 2">
    <name type="scientific">Callosobruchus maculatus</name>
    <name type="common">Southern cowpea weevil</name>
    <name type="synonym">Pulse bruchid</name>
    <dbReference type="NCBI Taxonomy" id="64391"/>
    <lineage>
        <taxon>Eukaryota</taxon>
        <taxon>Metazoa</taxon>
        <taxon>Ecdysozoa</taxon>
        <taxon>Arthropoda</taxon>
        <taxon>Hexapoda</taxon>
        <taxon>Insecta</taxon>
        <taxon>Pterygota</taxon>
        <taxon>Neoptera</taxon>
        <taxon>Endopterygota</taxon>
        <taxon>Coleoptera</taxon>
        <taxon>Polyphaga</taxon>
        <taxon>Cucujiformia</taxon>
        <taxon>Chrysomeloidea</taxon>
        <taxon>Chrysomelidae</taxon>
        <taxon>Bruchinae</taxon>
        <taxon>Bruchini</taxon>
        <taxon>Callosobruchus</taxon>
    </lineage>
</organism>
<keyword evidence="2" id="KW-1185">Reference proteome</keyword>
<dbReference type="EMBL" id="CAACVG010015632">
    <property type="protein sequence ID" value="VEN64636.1"/>
    <property type="molecule type" value="Genomic_DNA"/>
</dbReference>
<gene>
    <name evidence="1" type="ORF">CALMAC_LOCUS21119</name>
</gene>
<name>A0A653DWY7_CALMS</name>
<protein>
    <submittedName>
        <fullName evidence="1">Uncharacterized protein</fullName>
    </submittedName>
</protein>
<evidence type="ECO:0000313" key="2">
    <source>
        <dbReference type="Proteomes" id="UP000410492"/>
    </source>
</evidence>
<dbReference type="AlphaFoldDB" id="A0A653DWY7"/>